<organism evidence="1">
    <name type="scientific">Babesia bovis</name>
    <dbReference type="NCBI Taxonomy" id="5865"/>
    <lineage>
        <taxon>Eukaryota</taxon>
        <taxon>Sar</taxon>
        <taxon>Alveolata</taxon>
        <taxon>Apicomplexa</taxon>
        <taxon>Aconoidasida</taxon>
        <taxon>Piroplasmida</taxon>
        <taxon>Babesiidae</taxon>
        <taxon>Babesia</taxon>
    </lineage>
</organism>
<sequence length="59" mass="7066">MTLANRAQTHNISNICGYMYITVLDRYPSNRLLPYVWECMWRHINTYHEETNALYVVDA</sequence>
<proteinExistence type="evidence at transcript level"/>
<name>S6BKQ6_BABBO</name>
<dbReference type="AlphaFoldDB" id="S6BKQ6"/>
<evidence type="ECO:0000313" key="1">
    <source>
        <dbReference type="EMBL" id="BAN64522.1"/>
    </source>
</evidence>
<accession>S6BKQ6</accession>
<reference evidence="1" key="1">
    <citation type="journal article" date="2014" name="BMC Genomics">
        <title>The Babesia bovis gene and promoter model: an update from full-length EST analysis.</title>
        <authorList>
            <person name="Yamagishi J."/>
            <person name="Wakaguri H."/>
            <person name="Yokoyama N."/>
            <person name="Yamashita R."/>
            <person name="Suzuki Y."/>
            <person name="Xuan X."/>
            <person name="Igarashi I."/>
        </authorList>
    </citation>
    <scope>NUCLEOTIDE SEQUENCE</scope>
    <source>
        <strain evidence="1">Texas</strain>
    </source>
</reference>
<protein>
    <submittedName>
        <fullName evidence="1">Uncharacterized protein</fullName>
    </submittedName>
</protein>
<dbReference type="EMBL" id="AK442090">
    <property type="protein sequence ID" value="BAN65884.1"/>
    <property type="molecule type" value="mRNA"/>
</dbReference>
<dbReference type="EMBL" id="AK440728">
    <property type="protein sequence ID" value="BAN64522.1"/>
    <property type="molecule type" value="mRNA"/>
</dbReference>